<dbReference type="PANTHER" id="PTHR33602">
    <property type="entry name" value="REGULATORY PROTEIN RECX FAMILY PROTEIN"/>
    <property type="match status" value="1"/>
</dbReference>
<dbReference type="Proteomes" id="UP001205906">
    <property type="component" value="Unassembled WGS sequence"/>
</dbReference>
<dbReference type="Pfam" id="PF02631">
    <property type="entry name" value="RecX_HTH2"/>
    <property type="match status" value="1"/>
</dbReference>
<dbReference type="InterPro" id="IPR003783">
    <property type="entry name" value="Regulatory_RecX"/>
</dbReference>
<gene>
    <name evidence="5" type="primary">recX</name>
    <name evidence="7" type="ORF">NGM99_14370</name>
</gene>
<evidence type="ECO:0000256" key="2">
    <source>
        <dbReference type="ARBA" id="ARBA00009695"/>
    </source>
</evidence>
<evidence type="ECO:0000259" key="6">
    <source>
        <dbReference type="Pfam" id="PF02631"/>
    </source>
</evidence>
<dbReference type="PANTHER" id="PTHR33602:SF1">
    <property type="entry name" value="REGULATORY PROTEIN RECX FAMILY PROTEIN"/>
    <property type="match status" value="1"/>
</dbReference>
<evidence type="ECO:0000256" key="5">
    <source>
        <dbReference type="HAMAP-Rule" id="MF_01114"/>
    </source>
</evidence>
<accession>A0ABT1C820</accession>
<dbReference type="InterPro" id="IPR036388">
    <property type="entry name" value="WH-like_DNA-bd_sf"/>
</dbReference>
<organism evidence="7 8">
    <name type="scientific">Mesorhizobium liriopis</name>
    <dbReference type="NCBI Taxonomy" id="2953882"/>
    <lineage>
        <taxon>Bacteria</taxon>
        <taxon>Pseudomonadati</taxon>
        <taxon>Pseudomonadota</taxon>
        <taxon>Alphaproteobacteria</taxon>
        <taxon>Hyphomicrobiales</taxon>
        <taxon>Phyllobacteriaceae</taxon>
        <taxon>Mesorhizobium</taxon>
    </lineage>
</organism>
<comment type="function">
    <text evidence="5">Modulates RecA activity.</text>
</comment>
<comment type="caution">
    <text evidence="7">The sequence shown here is derived from an EMBL/GenBank/DDBJ whole genome shotgun (WGS) entry which is preliminary data.</text>
</comment>
<dbReference type="EMBL" id="JAMXQS010000007">
    <property type="protein sequence ID" value="MCO6050965.1"/>
    <property type="molecule type" value="Genomic_DNA"/>
</dbReference>
<dbReference type="RefSeq" id="WP_252820089.1">
    <property type="nucleotide sequence ID" value="NZ_JAMXQS010000007.1"/>
</dbReference>
<sequence length="188" mass="21066">MGEADDEEKGAAAITARMRQWARRSAMDYLSKHASSSENLRKVMQRRALRRFPEAGPEGAALLAQEALDFCREHAFVDDQAYAEMKVRSGVRKGHSQRRIALTLATKGVEREVSHEALKASDDLAAAAALARRRRMGPWRRNELDPESRRKEMAAFARNGFSGDVAFRVMDMSIEEAEDAIDEAERSA</sequence>
<proteinExistence type="inferred from homology"/>
<evidence type="ECO:0000256" key="4">
    <source>
        <dbReference type="ARBA" id="ARBA00022490"/>
    </source>
</evidence>
<evidence type="ECO:0000313" key="7">
    <source>
        <dbReference type="EMBL" id="MCO6050965.1"/>
    </source>
</evidence>
<keyword evidence="4 5" id="KW-0963">Cytoplasm</keyword>
<dbReference type="InterPro" id="IPR053924">
    <property type="entry name" value="RecX_HTH_2nd"/>
</dbReference>
<name>A0ABT1C820_9HYPH</name>
<feature type="domain" description="RecX second three-helical" evidence="6">
    <location>
        <begin position="78"/>
        <end position="118"/>
    </location>
</feature>
<comment type="subcellular location">
    <subcellularLocation>
        <location evidence="1 5">Cytoplasm</location>
    </subcellularLocation>
</comment>
<reference evidence="7 8" key="1">
    <citation type="submission" date="2022-06" db="EMBL/GenBank/DDBJ databases">
        <title>Mesorhizobium sp. strain RP14 Genome sequencing and assembly.</title>
        <authorList>
            <person name="Kim I."/>
        </authorList>
    </citation>
    <scope>NUCLEOTIDE SEQUENCE [LARGE SCALE GENOMIC DNA]</scope>
    <source>
        <strain evidence="8">RP14(2022)</strain>
    </source>
</reference>
<keyword evidence="8" id="KW-1185">Reference proteome</keyword>
<evidence type="ECO:0000256" key="1">
    <source>
        <dbReference type="ARBA" id="ARBA00004496"/>
    </source>
</evidence>
<evidence type="ECO:0000313" key="8">
    <source>
        <dbReference type="Proteomes" id="UP001205906"/>
    </source>
</evidence>
<dbReference type="HAMAP" id="MF_01114">
    <property type="entry name" value="RecX"/>
    <property type="match status" value="1"/>
</dbReference>
<evidence type="ECO:0000256" key="3">
    <source>
        <dbReference type="ARBA" id="ARBA00018111"/>
    </source>
</evidence>
<dbReference type="Gene3D" id="1.10.10.10">
    <property type="entry name" value="Winged helix-like DNA-binding domain superfamily/Winged helix DNA-binding domain"/>
    <property type="match status" value="1"/>
</dbReference>
<protein>
    <recommendedName>
        <fullName evidence="3 5">Regulatory protein RecX</fullName>
    </recommendedName>
</protein>
<comment type="similarity">
    <text evidence="2 5">Belongs to the RecX family.</text>
</comment>